<evidence type="ECO:0000256" key="1">
    <source>
        <dbReference type="ARBA" id="ARBA00004141"/>
    </source>
</evidence>
<evidence type="ECO:0000256" key="4">
    <source>
        <dbReference type="ARBA" id="ARBA00023136"/>
    </source>
</evidence>
<feature type="transmembrane region" description="Helical" evidence="5">
    <location>
        <begin position="142"/>
        <end position="164"/>
    </location>
</feature>
<proteinExistence type="predicted"/>
<dbReference type="PANTHER" id="PTHR33514:SF13">
    <property type="entry name" value="PROTEIN ABCI12, CHLOROPLASTIC"/>
    <property type="match status" value="1"/>
</dbReference>
<comment type="subcellular location">
    <subcellularLocation>
        <location evidence="1">Membrane</location>
        <topology evidence="1">Multi-pass membrane protein</topology>
    </subcellularLocation>
</comment>
<gene>
    <name evidence="6" type="ORF">BLITH_0916</name>
</gene>
<keyword evidence="2 5" id="KW-0812">Transmembrane</keyword>
<evidence type="ECO:0000256" key="3">
    <source>
        <dbReference type="ARBA" id="ARBA00022989"/>
    </source>
</evidence>
<evidence type="ECO:0000256" key="2">
    <source>
        <dbReference type="ARBA" id="ARBA00022692"/>
    </source>
</evidence>
<dbReference type="EMBL" id="PEBW01000003">
    <property type="protein sequence ID" value="PTQ51949.1"/>
    <property type="molecule type" value="Genomic_DNA"/>
</dbReference>
<comment type="caution">
    <text evidence="6">The sequence shown here is derived from an EMBL/GenBank/DDBJ whole genome shotgun (WGS) entry which is preliminary data.</text>
</comment>
<organism evidence="6 7">
    <name type="scientific">Brockia lithotrophica</name>
    <dbReference type="NCBI Taxonomy" id="933949"/>
    <lineage>
        <taxon>Bacteria</taxon>
        <taxon>Bacillati</taxon>
        <taxon>Bacillota</taxon>
        <taxon>Bacilli</taxon>
        <taxon>Bacillales</taxon>
        <taxon>Bacillales Family X. Incertae Sedis</taxon>
        <taxon>Brockia</taxon>
    </lineage>
</organism>
<dbReference type="Pfam" id="PF02361">
    <property type="entry name" value="CbiQ"/>
    <property type="match status" value="1"/>
</dbReference>
<sequence>MNGSTAFPFGRTLPEETPLHRVPAVWKLLFSFLASAAALRARTPFGFLLLACAAFLLSRSARLSPLFLARSLLSAGMWIGVFAVFSAWGAWGQGISAAVAAASAVGFRLLFVFWLTLLYTLTTSATEQVAAFVRLLHPLKRLGVPVDAVAFALSLVLTLFPFFLEEGERLRLALEARGLTFGKRPVERLRRLGLFFSAWFRHVFLRAEETAVALALRGFSGEVPVPMWEEKGETHVRPLLFPALCVLAAWVMG</sequence>
<name>A0A2T5G700_9BACL</name>
<dbReference type="Proteomes" id="UP000244016">
    <property type="component" value="Unassembled WGS sequence"/>
</dbReference>
<feature type="transmembrane region" description="Helical" evidence="5">
    <location>
        <begin position="28"/>
        <end position="57"/>
    </location>
</feature>
<keyword evidence="3 5" id="KW-1133">Transmembrane helix</keyword>
<dbReference type="InterPro" id="IPR003339">
    <property type="entry name" value="ABC/ECF_trnsptr_transmembrane"/>
</dbReference>
<keyword evidence="4 5" id="KW-0472">Membrane</keyword>
<dbReference type="GO" id="GO:0005886">
    <property type="term" value="C:plasma membrane"/>
    <property type="evidence" value="ECO:0007669"/>
    <property type="project" value="TreeGrafter"/>
</dbReference>
<evidence type="ECO:0000313" key="7">
    <source>
        <dbReference type="Proteomes" id="UP000244016"/>
    </source>
</evidence>
<dbReference type="CDD" id="cd16914">
    <property type="entry name" value="EcfT"/>
    <property type="match status" value="1"/>
</dbReference>
<dbReference type="PANTHER" id="PTHR33514">
    <property type="entry name" value="PROTEIN ABCI12, CHLOROPLASTIC"/>
    <property type="match status" value="1"/>
</dbReference>
<feature type="transmembrane region" description="Helical" evidence="5">
    <location>
        <begin position="97"/>
        <end position="121"/>
    </location>
</feature>
<accession>A0A2T5G700</accession>
<feature type="transmembrane region" description="Helical" evidence="5">
    <location>
        <begin position="69"/>
        <end position="91"/>
    </location>
</feature>
<evidence type="ECO:0000256" key="5">
    <source>
        <dbReference type="SAM" id="Phobius"/>
    </source>
</evidence>
<evidence type="ECO:0000313" key="6">
    <source>
        <dbReference type="EMBL" id="PTQ51949.1"/>
    </source>
</evidence>
<dbReference type="AlphaFoldDB" id="A0A2T5G700"/>
<reference evidence="6 7" key="1">
    <citation type="submission" date="2017-08" db="EMBL/GenBank/DDBJ databases">
        <title>Burning lignite coal seam in the remote Altai Mountains harbors a hydrogen-driven thermophilic microbial community.</title>
        <authorList>
            <person name="Kadnikov V.V."/>
            <person name="Mardanov A.V."/>
            <person name="Ivasenko D."/>
            <person name="Beletsky A.V."/>
            <person name="Karnachuk O.V."/>
            <person name="Ravin N.V."/>
        </authorList>
    </citation>
    <scope>NUCLEOTIDE SEQUENCE [LARGE SCALE GENOMIC DNA]</scope>
    <source>
        <strain evidence="6">AL31</strain>
    </source>
</reference>
<protein>
    <submittedName>
        <fullName evidence="6">Module of ECF transporter</fullName>
    </submittedName>
</protein>